<feature type="domain" description="Methyl-accepting transducer" evidence="7">
    <location>
        <begin position="210"/>
        <end position="439"/>
    </location>
</feature>
<keyword evidence="6" id="KW-0812">Transmembrane</keyword>
<keyword evidence="6" id="KW-0472">Membrane</keyword>
<dbReference type="Gene3D" id="1.10.287.950">
    <property type="entry name" value="Methyl-accepting chemotaxis protein"/>
    <property type="match status" value="1"/>
</dbReference>
<feature type="domain" description="HAMP" evidence="8">
    <location>
        <begin position="72"/>
        <end position="125"/>
    </location>
</feature>
<name>A0ABW3T1T1_9CAUL</name>
<feature type="domain" description="HAMP" evidence="8">
    <location>
        <begin position="153"/>
        <end position="205"/>
    </location>
</feature>
<comment type="caution">
    <text evidence="9">The sequence shown here is derived from an EMBL/GenBank/DDBJ whole genome shotgun (WGS) entry which is preliminary data.</text>
</comment>
<dbReference type="PANTHER" id="PTHR43531">
    <property type="entry name" value="PROTEIN ICFG"/>
    <property type="match status" value="1"/>
</dbReference>
<dbReference type="InterPro" id="IPR004089">
    <property type="entry name" value="MCPsignal_dom"/>
</dbReference>
<dbReference type="PROSITE" id="PS50885">
    <property type="entry name" value="HAMP"/>
    <property type="match status" value="2"/>
</dbReference>
<dbReference type="Proteomes" id="UP001597216">
    <property type="component" value="Unassembled WGS sequence"/>
</dbReference>
<keyword evidence="10" id="KW-1185">Reference proteome</keyword>
<dbReference type="InterPro" id="IPR003660">
    <property type="entry name" value="HAMP_dom"/>
</dbReference>
<feature type="region of interest" description="Disordered" evidence="5">
    <location>
        <begin position="460"/>
        <end position="489"/>
    </location>
</feature>
<proteinExistence type="inferred from homology"/>
<feature type="transmembrane region" description="Helical" evidence="6">
    <location>
        <begin position="51"/>
        <end position="78"/>
    </location>
</feature>
<dbReference type="PRINTS" id="PR00260">
    <property type="entry name" value="CHEMTRNSDUCR"/>
</dbReference>
<dbReference type="RefSeq" id="WP_377352468.1">
    <property type="nucleotide sequence ID" value="NZ_JBHTLQ010000005.1"/>
</dbReference>
<keyword evidence="3" id="KW-0807">Transducer</keyword>
<dbReference type="PROSITE" id="PS50111">
    <property type="entry name" value="CHEMOTAXIS_TRANSDUC_2"/>
    <property type="match status" value="1"/>
</dbReference>
<evidence type="ECO:0000259" key="7">
    <source>
        <dbReference type="PROSITE" id="PS50111"/>
    </source>
</evidence>
<evidence type="ECO:0000259" key="8">
    <source>
        <dbReference type="PROSITE" id="PS50885"/>
    </source>
</evidence>
<evidence type="ECO:0000256" key="4">
    <source>
        <dbReference type="SAM" id="Coils"/>
    </source>
</evidence>
<dbReference type="InterPro" id="IPR051310">
    <property type="entry name" value="MCP_chemotaxis"/>
</dbReference>
<dbReference type="CDD" id="cd06225">
    <property type="entry name" value="HAMP"/>
    <property type="match status" value="1"/>
</dbReference>
<evidence type="ECO:0000256" key="3">
    <source>
        <dbReference type="PROSITE-ProRule" id="PRU00284"/>
    </source>
</evidence>
<evidence type="ECO:0000256" key="2">
    <source>
        <dbReference type="ARBA" id="ARBA00029447"/>
    </source>
</evidence>
<dbReference type="SMART" id="SM00283">
    <property type="entry name" value="MA"/>
    <property type="match status" value="1"/>
</dbReference>
<dbReference type="CDD" id="cd11386">
    <property type="entry name" value="MCP_signal"/>
    <property type="match status" value="1"/>
</dbReference>
<dbReference type="Gene3D" id="6.10.340.10">
    <property type="match status" value="1"/>
</dbReference>
<dbReference type="SMART" id="SM00304">
    <property type="entry name" value="HAMP"/>
    <property type="match status" value="2"/>
</dbReference>
<reference evidence="10" key="1">
    <citation type="journal article" date="2019" name="Int. J. Syst. Evol. Microbiol.">
        <title>The Global Catalogue of Microorganisms (GCM) 10K type strain sequencing project: providing services to taxonomists for standard genome sequencing and annotation.</title>
        <authorList>
            <consortium name="The Broad Institute Genomics Platform"/>
            <consortium name="The Broad Institute Genome Sequencing Center for Infectious Disease"/>
            <person name="Wu L."/>
            <person name="Ma J."/>
        </authorList>
    </citation>
    <scope>NUCLEOTIDE SEQUENCE [LARGE SCALE GENOMIC DNA]</scope>
    <source>
        <strain evidence="10">CCUG 55074</strain>
    </source>
</reference>
<dbReference type="SUPFAM" id="SSF58104">
    <property type="entry name" value="Methyl-accepting chemotaxis protein (MCP) signaling domain"/>
    <property type="match status" value="1"/>
</dbReference>
<organism evidence="9 10">
    <name type="scientific">Phenylobacterium conjunctum</name>
    <dbReference type="NCBI Taxonomy" id="1298959"/>
    <lineage>
        <taxon>Bacteria</taxon>
        <taxon>Pseudomonadati</taxon>
        <taxon>Pseudomonadota</taxon>
        <taxon>Alphaproteobacteria</taxon>
        <taxon>Caulobacterales</taxon>
        <taxon>Caulobacteraceae</taxon>
        <taxon>Phenylobacterium</taxon>
    </lineage>
</organism>
<evidence type="ECO:0000256" key="6">
    <source>
        <dbReference type="SAM" id="Phobius"/>
    </source>
</evidence>
<evidence type="ECO:0000313" key="10">
    <source>
        <dbReference type="Proteomes" id="UP001597216"/>
    </source>
</evidence>
<dbReference type="SUPFAM" id="SSF158472">
    <property type="entry name" value="HAMP domain-like"/>
    <property type="match status" value="1"/>
</dbReference>
<dbReference type="Pfam" id="PF00015">
    <property type="entry name" value="MCPsignal"/>
    <property type="match status" value="1"/>
</dbReference>
<keyword evidence="1" id="KW-0145">Chemotaxis</keyword>
<comment type="similarity">
    <text evidence="2">Belongs to the methyl-accepting chemotaxis (MCP) protein family.</text>
</comment>
<evidence type="ECO:0000313" key="9">
    <source>
        <dbReference type="EMBL" id="MFD1189590.1"/>
    </source>
</evidence>
<gene>
    <name evidence="9" type="ORF">ACFQ27_03280</name>
</gene>
<dbReference type="InterPro" id="IPR004090">
    <property type="entry name" value="Chemotax_Me-accpt_rcpt"/>
</dbReference>
<keyword evidence="6" id="KW-1133">Transmembrane helix</keyword>
<feature type="coiled-coil region" evidence="4">
    <location>
        <begin position="123"/>
        <end position="154"/>
    </location>
</feature>
<dbReference type="PANTHER" id="PTHR43531:SF11">
    <property type="entry name" value="METHYL-ACCEPTING CHEMOTAXIS PROTEIN 3"/>
    <property type="match status" value="1"/>
</dbReference>
<feature type="transmembrane region" description="Helical" evidence="6">
    <location>
        <begin position="12"/>
        <end position="31"/>
    </location>
</feature>
<protein>
    <submittedName>
        <fullName evidence="9">Methyl-accepting chemotaxis protein</fullName>
    </submittedName>
</protein>
<sequence>MLQTIKARMRTSWAMGVLAMLGVIAINMSILKEVHTGGDKADTLYRTAMMLDGAVAVMVIVGALVGTAFFEHLVVGAIRRLEQVMRRLADGDHTVAVFGTDRRDELGDMARSVLVFKENAIERQRLEDLAAKSRDELDRRLQETEAAFEAAGREQKRVVETMARQLSRLAEGDLTARMTDTVAAEYEALKRDFNVAVEHLEQAIQTLSASTQTIDTGAQEITQATDDLSRRTEQQAASLEQTAAALDQITATVRRTAEGAQEANKVIATARADAQTSGEIVERAVKAMSEIEASSSQIGQIIGVIDEIAFQTNLLALNAGVEAARAGESGKGFAVVASEVRALAQRSAQAAQEIKGLITASTAQVASGVELVGQTGEALNRIVGHVAGIDAVVIEIAASAQEQSAGLSQVNTAVNHMDQMTQQNAAMVEQTSASVHALRGETGELSSLVGRFRAGASVRTPAPRAPVRQKVAVGARAPAPRPSDTWEEF</sequence>
<evidence type="ECO:0000256" key="1">
    <source>
        <dbReference type="ARBA" id="ARBA00022500"/>
    </source>
</evidence>
<dbReference type="EMBL" id="JBHTLQ010000005">
    <property type="protein sequence ID" value="MFD1189590.1"/>
    <property type="molecule type" value="Genomic_DNA"/>
</dbReference>
<keyword evidence="4" id="KW-0175">Coiled coil</keyword>
<accession>A0ABW3T1T1</accession>
<dbReference type="Pfam" id="PF00672">
    <property type="entry name" value="HAMP"/>
    <property type="match status" value="2"/>
</dbReference>
<evidence type="ECO:0000256" key="5">
    <source>
        <dbReference type="SAM" id="MobiDB-lite"/>
    </source>
</evidence>